<dbReference type="Proteomes" id="UP001595443">
    <property type="component" value="Unassembled WGS sequence"/>
</dbReference>
<dbReference type="SUPFAM" id="SSF53850">
    <property type="entry name" value="Periplasmic binding protein-like II"/>
    <property type="match status" value="1"/>
</dbReference>
<dbReference type="Gene3D" id="1.10.10.10">
    <property type="entry name" value="Winged helix-like DNA-binding domain superfamily/Winged helix DNA-binding domain"/>
    <property type="match status" value="1"/>
</dbReference>
<dbReference type="InterPro" id="IPR058163">
    <property type="entry name" value="LysR-type_TF_proteobact-type"/>
</dbReference>
<keyword evidence="2" id="KW-0805">Transcription regulation</keyword>
<dbReference type="Pfam" id="PF00126">
    <property type="entry name" value="HTH_1"/>
    <property type="match status" value="1"/>
</dbReference>
<feature type="domain" description="HTH lysR-type" evidence="5">
    <location>
        <begin position="8"/>
        <end position="65"/>
    </location>
</feature>
<dbReference type="PRINTS" id="PR00039">
    <property type="entry name" value="HTHLYSR"/>
</dbReference>
<keyword evidence="4" id="KW-0804">Transcription</keyword>
<dbReference type="RefSeq" id="WP_377833160.1">
    <property type="nucleotide sequence ID" value="NZ_JBHRSK010000006.1"/>
</dbReference>
<dbReference type="PANTHER" id="PTHR30537">
    <property type="entry name" value="HTH-TYPE TRANSCRIPTIONAL REGULATOR"/>
    <property type="match status" value="1"/>
</dbReference>
<dbReference type="PROSITE" id="PS50931">
    <property type="entry name" value="HTH_LYSR"/>
    <property type="match status" value="1"/>
</dbReference>
<evidence type="ECO:0000259" key="5">
    <source>
        <dbReference type="PROSITE" id="PS50931"/>
    </source>
</evidence>
<dbReference type="SUPFAM" id="SSF46785">
    <property type="entry name" value="Winged helix' DNA-binding domain"/>
    <property type="match status" value="1"/>
</dbReference>
<dbReference type="Gene3D" id="3.40.190.10">
    <property type="entry name" value="Periplasmic binding protein-like II"/>
    <property type="match status" value="2"/>
</dbReference>
<organism evidence="6 7">
    <name type="scientific">Acidimangrovimonas pyrenivorans</name>
    <dbReference type="NCBI Taxonomy" id="2030798"/>
    <lineage>
        <taxon>Bacteria</taxon>
        <taxon>Pseudomonadati</taxon>
        <taxon>Pseudomonadota</taxon>
        <taxon>Alphaproteobacteria</taxon>
        <taxon>Rhodobacterales</taxon>
        <taxon>Paracoccaceae</taxon>
        <taxon>Acidimangrovimonas</taxon>
    </lineage>
</organism>
<keyword evidence="3" id="KW-0238">DNA-binding</keyword>
<comment type="caution">
    <text evidence="6">The sequence shown here is derived from an EMBL/GenBank/DDBJ whole genome shotgun (WGS) entry which is preliminary data.</text>
</comment>
<dbReference type="InterPro" id="IPR005119">
    <property type="entry name" value="LysR_subst-bd"/>
</dbReference>
<dbReference type="InterPro" id="IPR036390">
    <property type="entry name" value="WH_DNA-bd_sf"/>
</dbReference>
<evidence type="ECO:0000313" key="6">
    <source>
        <dbReference type="EMBL" id="MFC2968460.1"/>
    </source>
</evidence>
<name>A0ABV7AH62_9RHOB</name>
<proteinExistence type="inferred from homology"/>
<evidence type="ECO:0000256" key="4">
    <source>
        <dbReference type="ARBA" id="ARBA00023163"/>
    </source>
</evidence>
<dbReference type="Pfam" id="PF03466">
    <property type="entry name" value="LysR_substrate"/>
    <property type="match status" value="1"/>
</dbReference>
<evidence type="ECO:0000256" key="2">
    <source>
        <dbReference type="ARBA" id="ARBA00023015"/>
    </source>
</evidence>
<dbReference type="EMBL" id="JBHRSK010000006">
    <property type="protein sequence ID" value="MFC2968460.1"/>
    <property type="molecule type" value="Genomic_DNA"/>
</dbReference>
<evidence type="ECO:0000256" key="1">
    <source>
        <dbReference type="ARBA" id="ARBA00009437"/>
    </source>
</evidence>
<evidence type="ECO:0000313" key="7">
    <source>
        <dbReference type="Proteomes" id="UP001595443"/>
    </source>
</evidence>
<sequence>MTPWLSLPPLSALRAFAAYVETGSVSAAGARLNVSHAAVSQQLRALETHLGVRLLDRSGRALELTTEGRLLADAVTAGFGGIARVVELLTGAEQSRPLQVTTTPSFAGGWLMPRLADFRSRHPEIDLAIDPSGAVKPLGPGGHDVALRYGNGDWAGTEAHLLVDSGLVVIAAPELVGGRAVGCVADLADLPWMQELGTNEATDFLERHGVARGAGGLTSLPGNMMIDAVRDGQGVAVIARAFVAADIAAGRLRLLFEDDSRKGYFLVTPQGVMRPAVKAFAQWALRQAAQDRRPT</sequence>
<keyword evidence="7" id="KW-1185">Reference proteome</keyword>
<accession>A0ABV7AH62</accession>
<dbReference type="InterPro" id="IPR036388">
    <property type="entry name" value="WH-like_DNA-bd_sf"/>
</dbReference>
<gene>
    <name evidence="6" type="ORF">ACFOES_10175</name>
</gene>
<comment type="similarity">
    <text evidence="1">Belongs to the LysR transcriptional regulatory family.</text>
</comment>
<protein>
    <submittedName>
        <fullName evidence="6">LysR family transcriptional regulator</fullName>
    </submittedName>
</protein>
<dbReference type="PANTHER" id="PTHR30537:SF26">
    <property type="entry name" value="GLYCINE CLEAVAGE SYSTEM TRANSCRIPTIONAL ACTIVATOR"/>
    <property type="match status" value="1"/>
</dbReference>
<evidence type="ECO:0000256" key="3">
    <source>
        <dbReference type="ARBA" id="ARBA00023125"/>
    </source>
</evidence>
<reference evidence="7" key="1">
    <citation type="journal article" date="2019" name="Int. J. Syst. Evol. Microbiol.">
        <title>The Global Catalogue of Microorganisms (GCM) 10K type strain sequencing project: providing services to taxonomists for standard genome sequencing and annotation.</title>
        <authorList>
            <consortium name="The Broad Institute Genomics Platform"/>
            <consortium name="The Broad Institute Genome Sequencing Center for Infectious Disease"/>
            <person name="Wu L."/>
            <person name="Ma J."/>
        </authorList>
    </citation>
    <scope>NUCLEOTIDE SEQUENCE [LARGE SCALE GENOMIC DNA]</scope>
    <source>
        <strain evidence="7">KCTC 62192</strain>
    </source>
</reference>
<dbReference type="InterPro" id="IPR000847">
    <property type="entry name" value="LysR_HTH_N"/>
</dbReference>